<feature type="transmembrane region" description="Helical" evidence="6">
    <location>
        <begin position="362"/>
        <end position="386"/>
    </location>
</feature>
<keyword evidence="3 6" id="KW-0812">Transmembrane</keyword>
<feature type="transmembrane region" description="Helical" evidence="6">
    <location>
        <begin position="149"/>
        <end position="170"/>
    </location>
</feature>
<proteinExistence type="predicted"/>
<comment type="subcellular location">
    <subcellularLocation>
        <location evidence="1">Cell membrane</location>
        <topology evidence="1">Multi-pass membrane protein</topology>
    </subcellularLocation>
</comment>
<dbReference type="InterPro" id="IPR044550">
    <property type="entry name" value="WzxE"/>
</dbReference>
<dbReference type="Pfam" id="PF01943">
    <property type="entry name" value="Polysacc_synt"/>
    <property type="match status" value="1"/>
</dbReference>
<evidence type="ECO:0000313" key="8">
    <source>
        <dbReference type="Proteomes" id="UP001152766"/>
    </source>
</evidence>
<sequence length="422" mass="45971">MNLVRTSVLNGIAVAIRLGTGLLLNKILAIYVGPGGYTVIGQFQNVLAMLQTFASGGINTGVTKYTAEYTGDEQRQISVSRTAGTITVLGSGLAAVILALLREPLAKALLHDINLAPIFLWLAASLSLFSFNGLLIAILNGRKDINRFIAANIVGAILGLLVTGLFVVAWGLYGALVSLCLNQAAIFVVTIVICWRTLWFRASTLFGSIDLDVAKRLGQFALMAVTSALVTPLAQIAVRSYAIDTYGNTYAGFWEATQRISATYLSLATTTLSIYYLPRISELLNPSALKAELKAGYKLILPIVIIAALTLYVFRDLIITTLFASTFMPMQELFAWQLLGDVVKVASWMLAYVMVGKAMTSWFIITEIYFGLQYCGLTVAMSHWFGFQGLTIGYAANYLIYLAAMYALIVCKYLRDNEVKTS</sequence>
<feature type="transmembrane region" description="Helical" evidence="6">
    <location>
        <begin position="113"/>
        <end position="137"/>
    </location>
</feature>
<dbReference type="InterPro" id="IPR002797">
    <property type="entry name" value="Polysacc_synth"/>
</dbReference>
<evidence type="ECO:0000256" key="2">
    <source>
        <dbReference type="ARBA" id="ARBA00022475"/>
    </source>
</evidence>
<evidence type="ECO:0000256" key="1">
    <source>
        <dbReference type="ARBA" id="ARBA00004651"/>
    </source>
</evidence>
<dbReference type="Proteomes" id="UP001152766">
    <property type="component" value="Unassembled WGS sequence"/>
</dbReference>
<evidence type="ECO:0000256" key="6">
    <source>
        <dbReference type="SAM" id="Phobius"/>
    </source>
</evidence>
<feature type="transmembrane region" description="Helical" evidence="6">
    <location>
        <begin position="220"/>
        <end position="238"/>
    </location>
</feature>
<feature type="transmembrane region" description="Helical" evidence="6">
    <location>
        <begin position="392"/>
        <end position="414"/>
    </location>
</feature>
<dbReference type="GO" id="GO:0005886">
    <property type="term" value="C:plasma membrane"/>
    <property type="evidence" value="ECO:0007669"/>
    <property type="project" value="UniProtKB-SubCell"/>
</dbReference>
<evidence type="ECO:0000256" key="5">
    <source>
        <dbReference type="ARBA" id="ARBA00023136"/>
    </source>
</evidence>
<organism evidence="7 8">
    <name type="scientific">Pelomonas aquatica</name>
    <dbReference type="NCBI Taxonomy" id="431058"/>
    <lineage>
        <taxon>Bacteria</taxon>
        <taxon>Pseudomonadati</taxon>
        <taxon>Pseudomonadota</taxon>
        <taxon>Betaproteobacteria</taxon>
        <taxon>Burkholderiales</taxon>
        <taxon>Sphaerotilaceae</taxon>
        <taxon>Roseateles</taxon>
    </lineage>
</organism>
<feature type="transmembrane region" description="Helical" evidence="6">
    <location>
        <begin position="334"/>
        <end position="355"/>
    </location>
</feature>
<evidence type="ECO:0000313" key="7">
    <source>
        <dbReference type="EMBL" id="MDG0864351.1"/>
    </source>
</evidence>
<keyword evidence="4 6" id="KW-1133">Transmembrane helix</keyword>
<keyword evidence="8" id="KW-1185">Reference proteome</keyword>
<name>A0A9X4LK17_9BURK</name>
<feature type="transmembrane region" description="Helical" evidence="6">
    <location>
        <begin position="297"/>
        <end position="314"/>
    </location>
</feature>
<comment type="caution">
    <text evidence="7">The sequence shown here is derived from an EMBL/GenBank/DDBJ whole genome shotgun (WGS) entry which is preliminary data.</text>
</comment>
<keyword evidence="5 6" id="KW-0472">Membrane</keyword>
<gene>
    <name evidence="7" type="ORF">EXJ73_17955</name>
</gene>
<dbReference type="PANTHER" id="PTHR30250:SF30">
    <property type="entry name" value="LIPID III FLIPPASE"/>
    <property type="match status" value="1"/>
</dbReference>
<feature type="transmembrane region" description="Helical" evidence="6">
    <location>
        <begin position="176"/>
        <end position="199"/>
    </location>
</feature>
<dbReference type="RefSeq" id="WP_268147434.1">
    <property type="nucleotide sequence ID" value="NZ_JAPPUW010000002.1"/>
</dbReference>
<feature type="transmembrane region" description="Helical" evidence="6">
    <location>
        <begin position="258"/>
        <end position="277"/>
    </location>
</feature>
<dbReference type="GO" id="GO:0009246">
    <property type="term" value="P:enterobacterial common antigen biosynthetic process"/>
    <property type="evidence" value="ECO:0007669"/>
    <property type="project" value="InterPro"/>
</dbReference>
<dbReference type="CDD" id="cd13125">
    <property type="entry name" value="MATE_like_10"/>
    <property type="match status" value="1"/>
</dbReference>
<accession>A0A9X4LK17</accession>
<protein>
    <submittedName>
        <fullName evidence="7">O-antigen translocase</fullName>
    </submittedName>
</protein>
<dbReference type="EMBL" id="SGUG01000031">
    <property type="protein sequence ID" value="MDG0864351.1"/>
    <property type="molecule type" value="Genomic_DNA"/>
</dbReference>
<feature type="transmembrane region" description="Helical" evidence="6">
    <location>
        <begin position="83"/>
        <end position="101"/>
    </location>
</feature>
<keyword evidence="2" id="KW-1003">Cell membrane</keyword>
<dbReference type="InterPro" id="IPR050833">
    <property type="entry name" value="Poly_Biosynth_Transport"/>
</dbReference>
<dbReference type="PANTHER" id="PTHR30250">
    <property type="entry name" value="PST FAMILY PREDICTED COLANIC ACID TRANSPORTER"/>
    <property type="match status" value="1"/>
</dbReference>
<evidence type="ECO:0000256" key="4">
    <source>
        <dbReference type="ARBA" id="ARBA00022989"/>
    </source>
</evidence>
<dbReference type="AlphaFoldDB" id="A0A9X4LK17"/>
<evidence type="ECO:0000256" key="3">
    <source>
        <dbReference type="ARBA" id="ARBA00022692"/>
    </source>
</evidence>
<reference evidence="7" key="1">
    <citation type="submission" date="2019-02" db="EMBL/GenBank/DDBJ databases">
        <title>Draft genome of the type strain Pelomonas aquatica CCUG 52575T.</title>
        <authorList>
            <person name="Gomila M."/>
            <person name="Lalucat J."/>
        </authorList>
    </citation>
    <scope>NUCLEOTIDE SEQUENCE</scope>
    <source>
        <strain evidence="7">CCUG 52575</strain>
    </source>
</reference>